<dbReference type="PROSITE" id="PS51318">
    <property type="entry name" value="TAT"/>
    <property type="match status" value="1"/>
</dbReference>
<dbReference type="EMBL" id="LMTZ01000090">
    <property type="protein sequence ID" value="KST67167.1"/>
    <property type="molecule type" value="Genomic_DNA"/>
</dbReference>
<dbReference type="AlphaFoldDB" id="A0A0V7ZQL1"/>
<dbReference type="InterPro" id="IPR019470">
    <property type="entry name" value="Ubiq_cytC_Rdtase_Fe-S_su_TAT"/>
</dbReference>
<dbReference type="Gene3D" id="1.20.5.510">
    <property type="entry name" value="Single helix bin"/>
    <property type="match status" value="1"/>
</dbReference>
<keyword evidence="5" id="KW-1185">Reference proteome</keyword>
<name>A0A0V7ZQL1_9CYAN</name>
<gene>
    <name evidence="3" type="ORF">BC008_27525</name>
    <name evidence="4" type="ORF">BC008_28655</name>
</gene>
<evidence type="ECO:0000313" key="4">
    <source>
        <dbReference type="EMBL" id="KST67167.1"/>
    </source>
</evidence>
<dbReference type="InterPro" id="IPR006311">
    <property type="entry name" value="TAT_signal"/>
</dbReference>
<evidence type="ECO:0000256" key="1">
    <source>
        <dbReference type="ARBA" id="ARBA00010651"/>
    </source>
</evidence>
<evidence type="ECO:0000259" key="2">
    <source>
        <dbReference type="Pfam" id="PF10399"/>
    </source>
</evidence>
<comment type="caution">
    <text evidence="3">The sequence shown here is derived from an EMBL/GenBank/DDBJ whole genome shotgun (WGS) entry which is preliminary data.</text>
</comment>
<dbReference type="EMBL" id="LMTZ01000092">
    <property type="protein sequence ID" value="KST66944.1"/>
    <property type="molecule type" value="Genomic_DNA"/>
</dbReference>
<dbReference type="RefSeq" id="WP_027842938.1">
    <property type="nucleotide sequence ID" value="NZ_LMTZ01000090.1"/>
</dbReference>
<evidence type="ECO:0000313" key="3">
    <source>
        <dbReference type="EMBL" id="KST66944.1"/>
    </source>
</evidence>
<comment type="similarity">
    <text evidence="1">Belongs to the Rieske iron-sulfur protein family.</text>
</comment>
<dbReference type="GO" id="GO:0008121">
    <property type="term" value="F:quinol-cytochrome-c reductase activity"/>
    <property type="evidence" value="ECO:0007669"/>
    <property type="project" value="InterPro"/>
</dbReference>
<accession>A0A0V7ZQL1</accession>
<dbReference type="Pfam" id="PF10399">
    <property type="entry name" value="UCR_Fe-S_N"/>
    <property type="match status" value="1"/>
</dbReference>
<protein>
    <recommendedName>
        <fullName evidence="2">Ubiquitinol-cytochrome C reductase Fe-S subunit TAT signal domain-containing protein</fullName>
    </recommendedName>
</protein>
<dbReference type="NCBIfam" id="TIGR01409">
    <property type="entry name" value="TAT_signal_seq"/>
    <property type="match status" value="1"/>
</dbReference>
<evidence type="ECO:0000313" key="5">
    <source>
        <dbReference type="Proteomes" id="UP000053372"/>
    </source>
</evidence>
<feature type="domain" description="Ubiquitinol-cytochrome C reductase Fe-S subunit TAT signal" evidence="2">
    <location>
        <begin position="3"/>
        <end position="26"/>
    </location>
</feature>
<sequence>MAENKTRRDFIITTAVATGSVAAAIVLQNDTSHADTPSEITAEVGSIMDDAKLEQFKEEIRPVIGKMLNNPDLATVLKKYDLENGVVEIPVAVRLDKIQGSVASVGNNTSTLIGDCCIYLDSRTGDLEWLPC</sequence>
<reference evidence="3 5" key="1">
    <citation type="journal article" date="2015" name="Genome Announc.">
        <title>Draft Genome of the Euendolithic (true boring) Cyanobacterium Mastigocoleus testarum strain BC008.</title>
        <authorList>
            <person name="Guida B.S."/>
            <person name="Garcia-Pichel F."/>
        </authorList>
    </citation>
    <scope>NUCLEOTIDE SEQUENCE [LARGE SCALE GENOMIC DNA]</scope>
    <source>
        <strain evidence="3 5">BC008</strain>
    </source>
</reference>
<dbReference type="Proteomes" id="UP000053372">
    <property type="component" value="Unassembled WGS sequence"/>
</dbReference>
<dbReference type="InterPro" id="IPR019546">
    <property type="entry name" value="TAT_signal_bac_arc"/>
</dbReference>
<proteinExistence type="inferred from homology"/>
<organism evidence="3 5">
    <name type="scientific">Mastigocoleus testarum BC008</name>
    <dbReference type="NCBI Taxonomy" id="371196"/>
    <lineage>
        <taxon>Bacteria</taxon>
        <taxon>Bacillati</taxon>
        <taxon>Cyanobacteriota</taxon>
        <taxon>Cyanophyceae</taxon>
        <taxon>Nostocales</taxon>
        <taxon>Hapalosiphonaceae</taxon>
        <taxon>Mastigocoleus</taxon>
    </lineage>
</organism>